<dbReference type="Proteomes" id="UP000593565">
    <property type="component" value="Unassembled WGS sequence"/>
</dbReference>
<organism evidence="1 2">
    <name type="scientific">Ameiurus melas</name>
    <name type="common">Black bullhead</name>
    <name type="synonym">Silurus melas</name>
    <dbReference type="NCBI Taxonomy" id="219545"/>
    <lineage>
        <taxon>Eukaryota</taxon>
        <taxon>Metazoa</taxon>
        <taxon>Chordata</taxon>
        <taxon>Craniata</taxon>
        <taxon>Vertebrata</taxon>
        <taxon>Euteleostomi</taxon>
        <taxon>Actinopterygii</taxon>
        <taxon>Neopterygii</taxon>
        <taxon>Teleostei</taxon>
        <taxon>Ostariophysi</taxon>
        <taxon>Siluriformes</taxon>
        <taxon>Ictaluridae</taxon>
        <taxon>Ameiurus</taxon>
    </lineage>
</organism>
<reference evidence="1 2" key="1">
    <citation type="submission" date="2020-02" db="EMBL/GenBank/DDBJ databases">
        <title>A chromosome-scale genome assembly of the black bullhead catfish (Ameiurus melas).</title>
        <authorList>
            <person name="Wen M."/>
            <person name="Zham M."/>
            <person name="Cabau C."/>
            <person name="Klopp C."/>
            <person name="Donnadieu C."/>
            <person name="Roques C."/>
            <person name="Bouchez O."/>
            <person name="Lampietro C."/>
            <person name="Jouanno E."/>
            <person name="Herpin A."/>
            <person name="Louis A."/>
            <person name="Berthelot C."/>
            <person name="Parey E."/>
            <person name="Roest-Crollius H."/>
            <person name="Braasch I."/>
            <person name="Postlethwait J."/>
            <person name="Robinson-Rechavi M."/>
            <person name="Echchiki A."/>
            <person name="Begum T."/>
            <person name="Montfort J."/>
            <person name="Schartl M."/>
            <person name="Bobe J."/>
            <person name="Guiguen Y."/>
        </authorList>
    </citation>
    <scope>NUCLEOTIDE SEQUENCE [LARGE SCALE GENOMIC DNA]</scope>
    <source>
        <strain evidence="1">M_S1</strain>
        <tissue evidence="1">Blood</tissue>
    </source>
</reference>
<gene>
    <name evidence="1" type="ORF">AMELA_G00137060</name>
</gene>
<name>A0A7J6AMD1_AMEME</name>
<keyword evidence="2" id="KW-1185">Reference proteome</keyword>
<evidence type="ECO:0000313" key="2">
    <source>
        <dbReference type="Proteomes" id="UP000593565"/>
    </source>
</evidence>
<dbReference type="AlphaFoldDB" id="A0A7J6AMD1"/>
<dbReference type="EMBL" id="JAAGNN010000011">
    <property type="protein sequence ID" value="KAF4083179.1"/>
    <property type="molecule type" value="Genomic_DNA"/>
</dbReference>
<protein>
    <submittedName>
        <fullName evidence="1">Uncharacterized protein</fullName>
    </submittedName>
</protein>
<accession>A0A7J6AMD1</accession>
<evidence type="ECO:0000313" key="1">
    <source>
        <dbReference type="EMBL" id="KAF4083179.1"/>
    </source>
</evidence>
<sequence length="67" mass="8167">MKAENYPEEMVERTMKKGNSWTLFTFFSSTKQLDEDYLDEWEEGNDIMSFYKSIFCKPFTQSRDRCR</sequence>
<proteinExistence type="predicted"/>
<comment type="caution">
    <text evidence="1">The sequence shown here is derived from an EMBL/GenBank/DDBJ whole genome shotgun (WGS) entry which is preliminary data.</text>
</comment>